<dbReference type="InterPro" id="IPR015943">
    <property type="entry name" value="WD40/YVTN_repeat-like_dom_sf"/>
</dbReference>
<sequence>MAVKEESSFHPTDGLIRPSPRKYYHASICPSHWQLHDLLSSPKQDIVYYPSSHDIICLNTKSRSRELLTTLKYEPRCLIAAKDWVCAGGDRGQFTSFYVGDGDRPGKIDSFLEVSADADARLPLILQPTARAIQRESSNDSRRSSPDATTPHVSKRVGSDVVNCITLWFPSESSLQTGYTDPVAVAALNDSSVTILSLHDSEILDTLKYPDYVNRAVISPKGDLLVAICDDPFLYIHKRQMKQVSQSRFSSHMNEYEWVFSGRIQLQGQRPADKTSMRGSFAACFSHSGRYLAVATQYGVISIFLTELLTNDDVDPLLVTFTTSRPNVESGAVRAMEFSPNSFDLLAWTEASGRIGVTDVRDLFTSRQIIDIDSRGDGVERVWVIERSNDPMTIEARIDARLRAFRTESPSEASANAIPDYLGLDFERQQLRNLTRDLTDRHQLPPTLDEMEILQAHRMARRQRDAAREAQTQASSSRWGSLDGERSVNASTTSRDGSGSTERRISTTGLPSALREFVNSDRTPASFRAFIDRQNQDRERRAMQNEIRRQASLVSGDNSMDIESDGSLRTSADTFSGLERLSLAPRLSTISYETAPNAWAELEEMYRTRFPREAQSAAQAEGVDEESRTSAQRSRQQPWRPLDALTRLSLDVRNDSNLSRREREGRSEPVETMGLAWSEDGRLLYIGAGDVMEGNASQVNQPESSVSSREIATRFVIHRYLNTIKSRFQDDPTIYEQFIHFTENFQEDGDMSSGDLEMVLEVLFRGHDDLIQEYHNLRPTFEEAKTFYMERKREEEEAEVEEMKRIADATRRDHIRACEVQSKSTLLRLPREIRDTIWKDVVSENIVHISRDANSSSYSFHSCVAPNGLKSSACPSGKGDHTQCATTGPSDFPSYRLICKQINLELPDARGTLFSKSVFHFDDLVDAEEYLFGLKERDRAAITHLRLPIPYSLSTKHEDSGPEFQAWEAIINYFSCPWVRETLNLNVHDRHHKQFLKQPWFFYYSSCYYQHNRHRLYKKWQIRFGDTSWDMDIASLRYKGEPKLDIGMDYPASAQSIFRPQNHYASTAPLPTNLDNHPQWLRSLLQFRQYSGLNFHFWNENGVTNVERHEDFIDALTERVSRSEIGPWKVVEFRGGMFENPDAHFLRDAEVAVAVGVTVLLALTLTLTSVIPDSVDEFSVISVSIDELPVVTLLPDPEVDVLHSVVTAVAMGKGVKIFVVLVTELAVFVEVDLMDEYVEEAEAEAEEETDTLK</sequence>
<dbReference type="InterPro" id="IPR003822">
    <property type="entry name" value="PAH"/>
</dbReference>
<organism evidence="7 8">
    <name type="scientific">Sclerotinia sclerotiorum (strain ATCC 18683 / 1980 / Ss-1)</name>
    <name type="common">White mold</name>
    <name type="synonym">Whetzelinia sclerotiorum</name>
    <dbReference type="NCBI Taxonomy" id="665079"/>
    <lineage>
        <taxon>Eukaryota</taxon>
        <taxon>Fungi</taxon>
        <taxon>Dikarya</taxon>
        <taxon>Ascomycota</taxon>
        <taxon>Pezizomycotina</taxon>
        <taxon>Leotiomycetes</taxon>
        <taxon>Helotiales</taxon>
        <taxon>Sclerotiniaceae</taxon>
        <taxon>Sclerotinia</taxon>
    </lineage>
</organism>
<dbReference type="GO" id="GO:0005634">
    <property type="term" value="C:nucleus"/>
    <property type="evidence" value="ECO:0007669"/>
    <property type="project" value="UniProtKB-SubCell"/>
</dbReference>
<comment type="subcellular location">
    <subcellularLocation>
        <location evidence="1 3">Nucleus</location>
    </subcellularLocation>
</comment>
<dbReference type="InterPro" id="IPR056632">
    <property type="entry name" value="DUF7730"/>
</dbReference>
<dbReference type="Proteomes" id="UP000177798">
    <property type="component" value="Chromosome 1"/>
</dbReference>
<dbReference type="Gene3D" id="2.130.10.10">
    <property type="entry name" value="YVTN repeat-like/Quinoprotein amine dehydrogenase"/>
    <property type="match status" value="1"/>
</dbReference>
<dbReference type="VEuPathDB" id="FungiDB:sscle_01g001070"/>
<evidence type="ECO:0000259" key="5">
    <source>
        <dbReference type="Pfam" id="PF10313"/>
    </source>
</evidence>
<accession>A0A1D9PRL4</accession>
<feature type="domain" description="DUF7730" evidence="6">
    <location>
        <begin position="821"/>
        <end position="948"/>
    </location>
</feature>
<feature type="region of interest" description="Disordered" evidence="4">
    <location>
        <begin position="133"/>
        <end position="155"/>
    </location>
</feature>
<feature type="region of interest" description="Disordered" evidence="4">
    <location>
        <begin position="459"/>
        <end position="513"/>
    </location>
</feature>
<evidence type="ECO:0000256" key="3">
    <source>
        <dbReference type="PROSITE-ProRule" id="PRU00810"/>
    </source>
</evidence>
<dbReference type="InterPro" id="IPR036322">
    <property type="entry name" value="WD40_repeat_dom_sf"/>
</dbReference>
<evidence type="ECO:0000313" key="7">
    <source>
        <dbReference type="EMBL" id="APA05337.1"/>
    </source>
</evidence>
<proteinExistence type="predicted"/>
<dbReference type="OrthoDB" id="64353at2759"/>
<feature type="compositionally biased region" description="Basic and acidic residues" evidence="4">
    <location>
        <begin position="133"/>
        <end position="145"/>
    </location>
</feature>
<feature type="domain" description="DUF2415" evidence="5">
    <location>
        <begin position="331"/>
        <end position="371"/>
    </location>
</feature>
<dbReference type="Gene3D" id="1.20.1160.11">
    <property type="entry name" value="Paired amphipathic helix"/>
    <property type="match status" value="1"/>
</dbReference>
<dbReference type="InterPro" id="IPR036600">
    <property type="entry name" value="PAH_sf"/>
</dbReference>
<dbReference type="GO" id="GO:0006355">
    <property type="term" value="P:regulation of DNA-templated transcription"/>
    <property type="evidence" value="ECO:0007669"/>
    <property type="project" value="InterPro"/>
</dbReference>
<dbReference type="Pfam" id="PF24864">
    <property type="entry name" value="DUF7730"/>
    <property type="match status" value="1"/>
</dbReference>
<gene>
    <name evidence="7" type="ORF">sscle_01g001070</name>
</gene>
<protein>
    <submittedName>
        <fullName evidence="7">Uncharacterized protein</fullName>
    </submittedName>
</protein>
<feature type="region of interest" description="Disordered" evidence="4">
    <location>
        <begin position="612"/>
        <end position="640"/>
    </location>
</feature>
<dbReference type="AlphaFoldDB" id="A0A1D9PRL4"/>
<dbReference type="EMBL" id="CP017814">
    <property type="protein sequence ID" value="APA05337.1"/>
    <property type="molecule type" value="Genomic_DNA"/>
</dbReference>
<feature type="compositionally biased region" description="Polar residues" evidence="4">
    <location>
        <begin position="488"/>
        <end position="510"/>
    </location>
</feature>
<name>A0A1D9PRL4_SCLS1</name>
<keyword evidence="2 3" id="KW-0539">Nucleus</keyword>
<evidence type="ECO:0000259" key="6">
    <source>
        <dbReference type="Pfam" id="PF24864"/>
    </source>
</evidence>
<dbReference type="PANTHER" id="PTHR43991">
    <property type="entry name" value="WD REPEAT PROTEIN (AFU_ORTHOLOGUE AFUA_8G05640)-RELATED"/>
    <property type="match status" value="1"/>
</dbReference>
<reference evidence="8" key="1">
    <citation type="journal article" date="2017" name="Genome Biol. Evol.">
        <title>The complete genome sequence of the phytopathogenic fungus Sclerotinia sclerotiorum reveals insights into the genome architecture of broad host range pathogens.</title>
        <authorList>
            <person name="Derbyshire M."/>
            <person name="Denton-Giles M."/>
            <person name="Hegedus D."/>
            <person name="Seifbarghy S."/>
            <person name="Rollins J."/>
            <person name="van Kan J."/>
            <person name="Seidl M.F."/>
            <person name="Faino L."/>
            <person name="Mbengue M."/>
            <person name="Navaud O."/>
            <person name="Raffaele S."/>
            <person name="Hammond-Kosack K."/>
            <person name="Heard S."/>
            <person name="Oliver R."/>
        </authorList>
    </citation>
    <scope>NUCLEOTIDE SEQUENCE [LARGE SCALE GENOMIC DNA]</scope>
    <source>
        <strain evidence="8">ATCC 18683 / 1980 / Ss-1</strain>
    </source>
</reference>
<dbReference type="Pfam" id="PF10313">
    <property type="entry name" value="DUF2415"/>
    <property type="match status" value="1"/>
</dbReference>
<evidence type="ECO:0000256" key="4">
    <source>
        <dbReference type="SAM" id="MobiDB-lite"/>
    </source>
</evidence>
<evidence type="ECO:0000313" key="8">
    <source>
        <dbReference type="Proteomes" id="UP000177798"/>
    </source>
</evidence>
<dbReference type="SUPFAM" id="SSF50978">
    <property type="entry name" value="WD40 repeat-like"/>
    <property type="match status" value="1"/>
</dbReference>
<dbReference type="InterPro" id="IPR019417">
    <property type="entry name" value="DUF2415"/>
</dbReference>
<evidence type="ECO:0000256" key="2">
    <source>
        <dbReference type="ARBA" id="ARBA00023242"/>
    </source>
</evidence>
<evidence type="ECO:0000256" key="1">
    <source>
        <dbReference type="ARBA" id="ARBA00004123"/>
    </source>
</evidence>
<dbReference type="SUPFAM" id="SSF47762">
    <property type="entry name" value="PAH2 domain"/>
    <property type="match status" value="1"/>
</dbReference>
<dbReference type="PROSITE" id="PS51477">
    <property type="entry name" value="PAH"/>
    <property type="match status" value="1"/>
</dbReference>
<dbReference type="PANTHER" id="PTHR43991:SF9">
    <property type="entry name" value="DUF2415 DOMAIN-CONTAINING PROTEIN"/>
    <property type="match status" value="1"/>
</dbReference>